<feature type="domain" description="Anti-sigma K factor RskA C-terminal" evidence="11">
    <location>
        <begin position="100"/>
        <end position="242"/>
    </location>
</feature>
<dbReference type="KEGG" id="scad:DN051_39065"/>
<dbReference type="Pfam" id="PF10099">
    <property type="entry name" value="RskA_C"/>
    <property type="match status" value="1"/>
</dbReference>
<name>A0A2Z4JCW3_9ACTN</name>
<evidence type="ECO:0000259" key="11">
    <source>
        <dbReference type="Pfam" id="PF10099"/>
    </source>
</evidence>
<gene>
    <name evidence="13" type="ORF">DN051_39065</name>
</gene>
<dbReference type="GO" id="GO:0005886">
    <property type="term" value="C:plasma membrane"/>
    <property type="evidence" value="ECO:0007669"/>
    <property type="project" value="UniProtKB-SubCell"/>
</dbReference>
<dbReference type="InterPro" id="IPR041916">
    <property type="entry name" value="Anti_sigma_zinc_sf"/>
</dbReference>
<keyword evidence="4" id="KW-0812">Transmembrane</keyword>
<sequence length="249" mass="25856">MTDPHGLTGAYALHALPDAERAAFARHMADCEPCRQEAAEFAATAARLGLAATVTPGSALRERVLRRVTTVRQVPPVGRPVEWARRAGVRRAGALSRWALAACVAAASALGGTAVWQYERAQDAAERAARAEQRADALTGVLAASDAKSRTVSLPGGASGTLVVSDGRDRAVFLASGMAEAPRDKVYQLWFSDGGTMRSAGLMDPGRTEQAVLLRGLVDGAAGVGITVEPAGGSEQPTSEPIALMEMPA</sequence>
<dbReference type="Gene3D" id="1.10.10.1320">
    <property type="entry name" value="Anti-sigma factor, zinc-finger domain"/>
    <property type="match status" value="1"/>
</dbReference>
<dbReference type="InterPro" id="IPR051474">
    <property type="entry name" value="Anti-sigma-K/W_factor"/>
</dbReference>
<dbReference type="InterPro" id="IPR053877">
    <property type="entry name" value="RskA_N"/>
</dbReference>
<comment type="subcellular location">
    <subcellularLocation>
        <location evidence="2">Cell membrane</location>
    </subcellularLocation>
    <subcellularLocation>
        <location evidence="1">Membrane</location>
        <topology evidence="1">Single-pass membrane protein</topology>
    </subcellularLocation>
</comment>
<dbReference type="EMBL" id="CP030073">
    <property type="protein sequence ID" value="AWW42955.1"/>
    <property type="molecule type" value="Genomic_DNA"/>
</dbReference>
<keyword evidence="7" id="KW-0472">Membrane</keyword>
<evidence type="ECO:0000259" key="12">
    <source>
        <dbReference type="Pfam" id="PF22618"/>
    </source>
</evidence>
<dbReference type="Proteomes" id="UP000249616">
    <property type="component" value="Chromosome"/>
</dbReference>
<evidence type="ECO:0000256" key="3">
    <source>
        <dbReference type="ARBA" id="ARBA00022475"/>
    </source>
</evidence>
<evidence type="ECO:0000256" key="10">
    <source>
        <dbReference type="ARBA" id="ARBA00030803"/>
    </source>
</evidence>
<dbReference type="PANTHER" id="PTHR37461">
    <property type="entry name" value="ANTI-SIGMA-K FACTOR RSKA"/>
    <property type="match status" value="1"/>
</dbReference>
<dbReference type="InterPro" id="IPR018764">
    <property type="entry name" value="RskA_C"/>
</dbReference>
<evidence type="ECO:0000256" key="1">
    <source>
        <dbReference type="ARBA" id="ARBA00004167"/>
    </source>
</evidence>
<keyword evidence="8" id="KW-0804">Transcription</keyword>
<evidence type="ECO:0000256" key="2">
    <source>
        <dbReference type="ARBA" id="ARBA00004236"/>
    </source>
</evidence>
<dbReference type="AlphaFoldDB" id="A0A2Z4JCW3"/>
<evidence type="ECO:0000256" key="5">
    <source>
        <dbReference type="ARBA" id="ARBA00022989"/>
    </source>
</evidence>
<keyword evidence="14" id="KW-1185">Reference proteome</keyword>
<accession>A0A2Z4JCW3</accession>
<evidence type="ECO:0000313" key="14">
    <source>
        <dbReference type="Proteomes" id="UP000249616"/>
    </source>
</evidence>
<keyword evidence="6" id="KW-0805">Transcription regulation</keyword>
<proteinExistence type="predicted"/>
<reference evidence="13 14" key="1">
    <citation type="journal article" date="2019" name="Int. J. Syst. Evol. Microbiol.">
        <title>Streptomyces cadmiisoli sp. nov., a novel actinomycete isolated from cadmium-contaminated soil.</title>
        <authorList>
            <person name="Li K."/>
            <person name="Tang X."/>
            <person name="Zhao J."/>
            <person name="Guo Y."/>
            <person name="Tang Y."/>
            <person name="Gao J."/>
        </authorList>
    </citation>
    <scope>NUCLEOTIDE SEQUENCE [LARGE SCALE GENOMIC DNA]</scope>
    <source>
        <strain evidence="13 14">ZFG47</strain>
    </source>
</reference>
<organism evidence="13 14">
    <name type="scientific">Streptomyces cadmiisoli</name>
    <dbReference type="NCBI Taxonomy" id="2184053"/>
    <lineage>
        <taxon>Bacteria</taxon>
        <taxon>Bacillati</taxon>
        <taxon>Actinomycetota</taxon>
        <taxon>Actinomycetes</taxon>
        <taxon>Kitasatosporales</taxon>
        <taxon>Streptomycetaceae</taxon>
        <taxon>Streptomyces</taxon>
        <taxon>Streptomyces aurantiacus group</taxon>
    </lineage>
</organism>
<keyword evidence="5" id="KW-1133">Transmembrane helix</keyword>
<evidence type="ECO:0000256" key="6">
    <source>
        <dbReference type="ARBA" id="ARBA00023015"/>
    </source>
</evidence>
<evidence type="ECO:0000256" key="7">
    <source>
        <dbReference type="ARBA" id="ARBA00023136"/>
    </source>
</evidence>
<dbReference type="GO" id="GO:0016989">
    <property type="term" value="F:sigma factor antagonist activity"/>
    <property type="evidence" value="ECO:0007669"/>
    <property type="project" value="TreeGrafter"/>
</dbReference>
<dbReference type="Pfam" id="PF22618">
    <property type="entry name" value="RskA_N"/>
    <property type="match status" value="1"/>
</dbReference>
<feature type="domain" description="Anti-sigma-K factor RskA N-terminal" evidence="12">
    <location>
        <begin position="7"/>
        <end position="43"/>
    </location>
</feature>
<evidence type="ECO:0000256" key="4">
    <source>
        <dbReference type="ARBA" id="ARBA00022692"/>
    </source>
</evidence>
<protein>
    <recommendedName>
        <fullName evidence="10">Regulator of SigK</fullName>
    </recommendedName>
    <alternativeName>
        <fullName evidence="9">Sigma-K anti-sigma factor RskA</fullName>
    </alternativeName>
</protein>
<dbReference type="PANTHER" id="PTHR37461:SF1">
    <property type="entry name" value="ANTI-SIGMA-K FACTOR RSKA"/>
    <property type="match status" value="1"/>
</dbReference>
<evidence type="ECO:0000256" key="9">
    <source>
        <dbReference type="ARBA" id="ARBA00029829"/>
    </source>
</evidence>
<evidence type="ECO:0000313" key="13">
    <source>
        <dbReference type="EMBL" id="AWW42955.1"/>
    </source>
</evidence>
<evidence type="ECO:0000256" key="8">
    <source>
        <dbReference type="ARBA" id="ARBA00023163"/>
    </source>
</evidence>
<dbReference type="GO" id="GO:0006417">
    <property type="term" value="P:regulation of translation"/>
    <property type="evidence" value="ECO:0007669"/>
    <property type="project" value="TreeGrafter"/>
</dbReference>
<keyword evidence="3" id="KW-1003">Cell membrane</keyword>